<reference evidence="3" key="1">
    <citation type="journal article" date="2016" name="Nat. Biotechnol.">
        <title>Sequencing wild and cultivated cassava and related species reveals extensive interspecific hybridization and genetic diversity.</title>
        <authorList>
            <person name="Bredeson J.V."/>
            <person name="Lyons J.B."/>
            <person name="Prochnik S.E."/>
            <person name="Wu G.A."/>
            <person name="Ha C.M."/>
            <person name="Edsinger-Gonzales E."/>
            <person name="Grimwood J."/>
            <person name="Schmutz J."/>
            <person name="Rabbi I.Y."/>
            <person name="Egesi C."/>
            <person name="Nauluvula P."/>
            <person name="Lebot V."/>
            <person name="Ndunguru J."/>
            <person name="Mkamilo G."/>
            <person name="Bart R.S."/>
            <person name="Setter T.L."/>
            <person name="Gleadow R.M."/>
            <person name="Kulakow P."/>
            <person name="Ferguson M.E."/>
            <person name="Rounsley S."/>
            <person name="Rokhsar D.S."/>
        </authorList>
    </citation>
    <scope>NUCLEOTIDE SEQUENCE [LARGE SCALE GENOMIC DNA]</scope>
    <source>
        <strain evidence="3">cv. AM560-2</strain>
    </source>
</reference>
<dbReference type="STRING" id="3983.A0A2C9V8U4"/>
<dbReference type="Proteomes" id="UP000091857">
    <property type="component" value="Chromosome 9"/>
</dbReference>
<name>A0A2C9V8U4_MANES</name>
<accession>A0A2C9V8U4</accession>
<dbReference type="OrthoDB" id="591557at2759"/>
<dbReference type="InterPro" id="IPR001810">
    <property type="entry name" value="F-box_dom"/>
</dbReference>
<keyword evidence="3" id="KW-1185">Reference proteome</keyword>
<proteinExistence type="predicted"/>
<dbReference type="SMART" id="SM00256">
    <property type="entry name" value="FBOX"/>
    <property type="match status" value="1"/>
</dbReference>
<dbReference type="InterPro" id="IPR006527">
    <property type="entry name" value="F-box-assoc_dom_typ1"/>
</dbReference>
<dbReference type="OMA" id="TKLVWFD"/>
<evidence type="ECO:0000313" key="2">
    <source>
        <dbReference type="EMBL" id="OAY41138.1"/>
    </source>
</evidence>
<comment type="caution">
    <text evidence="2">The sequence shown here is derived from an EMBL/GenBank/DDBJ whole genome shotgun (WGS) entry which is preliminary data.</text>
</comment>
<evidence type="ECO:0000259" key="1">
    <source>
        <dbReference type="PROSITE" id="PS50181"/>
    </source>
</evidence>
<sequence length="414" mass="47780">MSKIPHDIINDILLQLPVKALLRFRCLSRPLCSIIDGPKFINHHLAHSLHTRSHLSLILRDWNIYTLDFDSLDAAAAASVVASAESLDHPLHVGGGTEIVGSCNGLVALRNSERDLALYNPSTRKLKRVPVSEIYPPDRFLKTGYVFYGFGYDSINEDYKLVRMVTFVGDDDRCETFDHDYEVKIYSLKRDSWKKIKGLPYYLRFLHKPFYQVLHRRGYGVFASNALHWALPHWPELGVKNSIIAFDIVAEMFHQVPQPDYHKDQLNFQVDVEVLDGTLCLMCNYEHVYVDLWVMREYGVKESWIKLFSFRATKSISSFMFLRPLAYSKDGDKMLLEVNDQKLVWYDLNRKTVRTVKIRGGPKSFGAEMYVGSLVPLGNGNEEEEKKQALEMEKRKTNTQKMNDFLSVGFKLKL</sequence>
<dbReference type="InterPro" id="IPR036047">
    <property type="entry name" value="F-box-like_dom_sf"/>
</dbReference>
<dbReference type="PROSITE" id="PS50181">
    <property type="entry name" value="FBOX"/>
    <property type="match status" value="1"/>
</dbReference>
<evidence type="ECO:0000313" key="3">
    <source>
        <dbReference type="Proteomes" id="UP000091857"/>
    </source>
</evidence>
<protein>
    <recommendedName>
        <fullName evidence="1">F-box domain-containing protein</fullName>
    </recommendedName>
</protein>
<dbReference type="AlphaFoldDB" id="A0A2C9V8U4"/>
<dbReference type="Gramene" id="Manes.09G077400.1.v8.1">
    <property type="protein sequence ID" value="Manes.09G077400.1.v8.1.CDS"/>
    <property type="gene ID" value="Manes.09G077400.v8.1"/>
</dbReference>
<feature type="domain" description="F-box" evidence="1">
    <location>
        <begin position="1"/>
        <end position="44"/>
    </location>
</feature>
<dbReference type="PANTHER" id="PTHR31672:SF13">
    <property type="entry name" value="F-BOX PROTEIN CPR30-LIKE"/>
    <property type="match status" value="1"/>
</dbReference>
<organism evidence="2 3">
    <name type="scientific">Manihot esculenta</name>
    <name type="common">Cassava</name>
    <name type="synonym">Jatropha manihot</name>
    <dbReference type="NCBI Taxonomy" id="3983"/>
    <lineage>
        <taxon>Eukaryota</taxon>
        <taxon>Viridiplantae</taxon>
        <taxon>Streptophyta</taxon>
        <taxon>Embryophyta</taxon>
        <taxon>Tracheophyta</taxon>
        <taxon>Spermatophyta</taxon>
        <taxon>Magnoliopsida</taxon>
        <taxon>eudicotyledons</taxon>
        <taxon>Gunneridae</taxon>
        <taxon>Pentapetalae</taxon>
        <taxon>rosids</taxon>
        <taxon>fabids</taxon>
        <taxon>Malpighiales</taxon>
        <taxon>Euphorbiaceae</taxon>
        <taxon>Crotonoideae</taxon>
        <taxon>Manihoteae</taxon>
        <taxon>Manihot</taxon>
    </lineage>
</organism>
<dbReference type="PANTHER" id="PTHR31672">
    <property type="entry name" value="BNACNNG10540D PROTEIN"/>
    <property type="match status" value="1"/>
</dbReference>
<dbReference type="InterPro" id="IPR050796">
    <property type="entry name" value="SCF_F-box_component"/>
</dbReference>
<dbReference type="NCBIfam" id="TIGR01640">
    <property type="entry name" value="F_box_assoc_1"/>
    <property type="match status" value="1"/>
</dbReference>
<gene>
    <name evidence="2" type="ORF">MANES_09G077400v8</name>
</gene>
<dbReference type="InterPro" id="IPR017451">
    <property type="entry name" value="F-box-assoc_interact_dom"/>
</dbReference>
<dbReference type="Pfam" id="PF07734">
    <property type="entry name" value="FBA_1"/>
    <property type="match status" value="1"/>
</dbReference>
<dbReference type="EMBL" id="CM004395">
    <property type="protein sequence ID" value="OAY41138.1"/>
    <property type="molecule type" value="Genomic_DNA"/>
</dbReference>
<dbReference type="SUPFAM" id="SSF81383">
    <property type="entry name" value="F-box domain"/>
    <property type="match status" value="1"/>
</dbReference>
<dbReference type="Pfam" id="PF00646">
    <property type="entry name" value="F-box"/>
    <property type="match status" value="1"/>
</dbReference>